<sequence length="153" mass="16874">MDAINVMHVLINLLTRPFAWLFRLLHKRGAQPVDIVRAMVRAGKSQARGWGGDCKRQAPNLYRVAISQADWEAFYGLNPKGIQQRAGDMLNRRLAEADLVLDGFATVVLYQDLSLDLGEFRVYPSFAPARAGHAFAGDANTAETMLLTGGQAM</sequence>
<name>C7N2Z4_SLAHD</name>
<dbReference type="Pfam" id="PF12401">
    <property type="entry name" value="FhaA_N"/>
    <property type="match status" value="1"/>
</dbReference>
<dbReference type="Gene3D" id="3.30.2320.60">
    <property type="entry name" value="FhaA, phosphopeptide-binding domain (DUF3662)"/>
    <property type="match status" value="1"/>
</dbReference>
<gene>
    <name evidence="2" type="ordered locus">Shel_04550</name>
</gene>
<protein>
    <recommendedName>
        <fullName evidence="1">FhaA N-terminal domain-containing protein</fullName>
    </recommendedName>
</protein>
<accession>C7N2Z4</accession>
<dbReference type="Proteomes" id="UP000002026">
    <property type="component" value="Chromosome"/>
</dbReference>
<dbReference type="RefSeq" id="WP_012797621.1">
    <property type="nucleotide sequence ID" value="NC_013165.1"/>
</dbReference>
<dbReference type="InterPro" id="IPR042287">
    <property type="entry name" value="FhaA_N_sf"/>
</dbReference>
<proteinExistence type="predicted"/>
<dbReference type="STRING" id="471855.Shel_04550"/>
<organism evidence="2 3">
    <name type="scientific">Slackia heliotrinireducens (strain ATCC 29202 / DSM 20476 / NCTC 11029 / RHS 1)</name>
    <name type="common">Peptococcus heliotrinreducens</name>
    <dbReference type="NCBI Taxonomy" id="471855"/>
    <lineage>
        <taxon>Bacteria</taxon>
        <taxon>Bacillati</taxon>
        <taxon>Actinomycetota</taxon>
        <taxon>Coriobacteriia</taxon>
        <taxon>Eggerthellales</taxon>
        <taxon>Eggerthellaceae</taxon>
        <taxon>Slackia</taxon>
    </lineage>
</organism>
<feature type="domain" description="FhaA N-terminal" evidence="1">
    <location>
        <begin position="14"/>
        <end position="122"/>
    </location>
</feature>
<evidence type="ECO:0000259" key="1">
    <source>
        <dbReference type="Pfam" id="PF12401"/>
    </source>
</evidence>
<dbReference type="InterPro" id="IPR022128">
    <property type="entry name" value="FhaA_N"/>
</dbReference>
<dbReference type="EMBL" id="CP001684">
    <property type="protein sequence ID" value="ACV21515.1"/>
    <property type="molecule type" value="Genomic_DNA"/>
</dbReference>
<evidence type="ECO:0000313" key="3">
    <source>
        <dbReference type="Proteomes" id="UP000002026"/>
    </source>
</evidence>
<dbReference type="AlphaFoldDB" id="C7N2Z4"/>
<evidence type="ECO:0000313" key="2">
    <source>
        <dbReference type="EMBL" id="ACV21515.1"/>
    </source>
</evidence>
<dbReference type="KEGG" id="shi:Shel_04550"/>
<reference evidence="2 3" key="1">
    <citation type="journal article" date="2009" name="Stand. Genomic Sci.">
        <title>Complete genome sequence of Slackia heliotrinireducens type strain (RHS 1).</title>
        <authorList>
            <person name="Pukall R."/>
            <person name="Lapidus A."/>
            <person name="Nolan M."/>
            <person name="Copeland A."/>
            <person name="Glavina Del Rio T."/>
            <person name="Lucas S."/>
            <person name="Chen F."/>
            <person name="Tice H."/>
            <person name="Cheng J.F."/>
            <person name="Chertkov O."/>
            <person name="Bruce D."/>
            <person name="Goodwin L."/>
            <person name="Kuske C."/>
            <person name="Brettin T."/>
            <person name="Detter J.C."/>
            <person name="Han C."/>
            <person name="Pitluck S."/>
            <person name="Pati A."/>
            <person name="Mavrommatis K."/>
            <person name="Ivanova N."/>
            <person name="Ovchinnikova G."/>
            <person name="Chen A."/>
            <person name="Palaniappan K."/>
            <person name="Schneider S."/>
            <person name="Rohde M."/>
            <person name="Chain P."/>
            <person name="D'haeseleer P."/>
            <person name="Goker M."/>
            <person name="Bristow J."/>
            <person name="Eisen J.A."/>
            <person name="Markowitz V."/>
            <person name="Kyrpides N.C."/>
            <person name="Klenk H.P."/>
            <person name="Hugenholtz P."/>
        </authorList>
    </citation>
    <scope>NUCLEOTIDE SEQUENCE [LARGE SCALE GENOMIC DNA]</scope>
    <source>
        <strain evidence="3">ATCC 29202 / DSM 20476 / NCTC 11029 / RHS 1</strain>
    </source>
</reference>
<dbReference type="HOGENOM" id="CLU_1712065_0_0_11"/>
<keyword evidence="3" id="KW-1185">Reference proteome</keyword>